<accession>A0ABV9XID3</accession>
<organism evidence="1 2">
    <name type="scientific">Streptomyces coeruleoprunus</name>
    <dbReference type="NCBI Taxonomy" id="285563"/>
    <lineage>
        <taxon>Bacteria</taxon>
        <taxon>Bacillati</taxon>
        <taxon>Actinomycetota</taxon>
        <taxon>Actinomycetes</taxon>
        <taxon>Kitasatosporales</taxon>
        <taxon>Streptomycetaceae</taxon>
        <taxon>Streptomyces</taxon>
    </lineage>
</organism>
<evidence type="ECO:0000313" key="2">
    <source>
        <dbReference type="Proteomes" id="UP001595829"/>
    </source>
</evidence>
<proteinExistence type="predicted"/>
<dbReference type="EMBL" id="JBHSJD010000018">
    <property type="protein sequence ID" value="MFC5025140.1"/>
    <property type="molecule type" value="Genomic_DNA"/>
</dbReference>
<gene>
    <name evidence="1" type="ORF">ACFPM3_23725</name>
</gene>
<keyword evidence="2" id="KW-1185">Reference proteome</keyword>
<protein>
    <submittedName>
        <fullName evidence="1">Uncharacterized protein</fullName>
    </submittedName>
</protein>
<dbReference type="Proteomes" id="UP001595829">
    <property type="component" value="Unassembled WGS sequence"/>
</dbReference>
<evidence type="ECO:0000313" key="1">
    <source>
        <dbReference type="EMBL" id="MFC5025140.1"/>
    </source>
</evidence>
<dbReference type="RefSeq" id="WP_345690924.1">
    <property type="nucleotide sequence ID" value="NZ_BAABIT010000001.1"/>
</dbReference>
<reference evidence="2" key="1">
    <citation type="journal article" date="2019" name="Int. J. Syst. Evol. Microbiol.">
        <title>The Global Catalogue of Microorganisms (GCM) 10K type strain sequencing project: providing services to taxonomists for standard genome sequencing and annotation.</title>
        <authorList>
            <consortium name="The Broad Institute Genomics Platform"/>
            <consortium name="The Broad Institute Genome Sequencing Center for Infectious Disease"/>
            <person name="Wu L."/>
            <person name="Ma J."/>
        </authorList>
    </citation>
    <scope>NUCLEOTIDE SEQUENCE [LARGE SCALE GENOMIC DNA]</scope>
    <source>
        <strain evidence="2">CGMCC 4.1648</strain>
    </source>
</reference>
<sequence>MNDVVAALLAGLSDENREWLSRQPMELQRQIAEDWEAGAETAPGVDAPLRGLGQDPDEYVSTLRLMSP</sequence>
<comment type="caution">
    <text evidence="1">The sequence shown here is derived from an EMBL/GenBank/DDBJ whole genome shotgun (WGS) entry which is preliminary data.</text>
</comment>
<name>A0ABV9XID3_9ACTN</name>